<feature type="transmembrane region" description="Helical" evidence="6">
    <location>
        <begin position="90"/>
        <end position="112"/>
    </location>
</feature>
<keyword evidence="3 6" id="KW-0812">Transmembrane</keyword>
<evidence type="ECO:0000256" key="3">
    <source>
        <dbReference type="ARBA" id="ARBA00022692"/>
    </source>
</evidence>
<feature type="transmembrane region" description="Helical" evidence="6">
    <location>
        <begin position="181"/>
        <end position="205"/>
    </location>
</feature>
<evidence type="ECO:0000256" key="2">
    <source>
        <dbReference type="ARBA" id="ARBA00022475"/>
    </source>
</evidence>
<feature type="transmembrane region" description="Helical" evidence="6">
    <location>
        <begin position="49"/>
        <end position="69"/>
    </location>
</feature>
<dbReference type="PANTHER" id="PTHR30250">
    <property type="entry name" value="PST FAMILY PREDICTED COLANIC ACID TRANSPORTER"/>
    <property type="match status" value="1"/>
</dbReference>
<proteinExistence type="predicted"/>
<feature type="transmembrane region" description="Helical" evidence="6">
    <location>
        <begin position="124"/>
        <end position="141"/>
    </location>
</feature>
<protein>
    <submittedName>
        <fullName evidence="7">O-antigen/teichoic acid export membrane protein</fullName>
    </submittedName>
</protein>
<dbReference type="InterPro" id="IPR050833">
    <property type="entry name" value="Poly_Biosynth_Transport"/>
</dbReference>
<feature type="transmembrane region" description="Helical" evidence="6">
    <location>
        <begin position="21"/>
        <end position="43"/>
    </location>
</feature>
<feature type="transmembrane region" description="Helical" evidence="6">
    <location>
        <begin position="356"/>
        <end position="377"/>
    </location>
</feature>
<keyword evidence="8" id="KW-1185">Reference proteome</keyword>
<feature type="transmembrane region" description="Helical" evidence="6">
    <location>
        <begin position="296"/>
        <end position="317"/>
    </location>
</feature>
<feature type="transmembrane region" description="Helical" evidence="6">
    <location>
        <begin position="153"/>
        <end position="175"/>
    </location>
</feature>
<dbReference type="RefSeq" id="WP_307554634.1">
    <property type="nucleotide sequence ID" value="NZ_JAUSQU010000001.1"/>
</dbReference>
<keyword evidence="5 6" id="KW-0472">Membrane</keyword>
<keyword evidence="4 6" id="KW-1133">Transmembrane helix</keyword>
<evidence type="ECO:0000256" key="1">
    <source>
        <dbReference type="ARBA" id="ARBA00004651"/>
    </source>
</evidence>
<name>A0ABT9Q3Q4_9ACTN</name>
<feature type="transmembrane region" description="Helical" evidence="6">
    <location>
        <begin position="383"/>
        <end position="407"/>
    </location>
</feature>
<evidence type="ECO:0000256" key="5">
    <source>
        <dbReference type="ARBA" id="ARBA00023136"/>
    </source>
</evidence>
<reference evidence="7 8" key="1">
    <citation type="submission" date="2023-07" db="EMBL/GenBank/DDBJ databases">
        <title>Sequencing the genomes of 1000 actinobacteria strains.</title>
        <authorList>
            <person name="Klenk H.-P."/>
        </authorList>
    </citation>
    <scope>NUCLEOTIDE SEQUENCE [LARGE SCALE GENOMIC DNA]</scope>
    <source>
        <strain evidence="7 8">DSM 46740</strain>
    </source>
</reference>
<sequence>MSAPATTGDPRNGAAARLAHLLLTRLALVVAGGLTSVIVARALGPGDRGSYWVIITIATAAVALGNLSVEQSQTALWTQEEHRPAITANSLWLGLAVGATAAVGAFAVVLLFGAGMVPASERSSLIWGLAAVPLMVAVVYVNNVHVLHSRTGAVNRGALAGAVIQCSTLTALGFLDRLTVAWVVIIWTVSAAVNLAVLLPSLPVCRPRGRRLVRRTLSRGLRQHPGSVCHFLLLRLDILILNAMSTTAAVGVYSMAVTPAELLRAMTSAVVQVALPRQMQSNEETAAAYTARTIRIIVVLASVSVGLFCVAGPFLVVAAVGPAFAGCVAPMLILAPGVAAAATARPAAMYLLRLNLPRLTSMMYGTAFLLNVALNLLLIPRMGVVGCALASTVAYTVLAAVQIAWFVRSAGIRLCRLFPGAAEAREITRWLRERLRVA</sequence>
<comment type="caution">
    <text evidence="7">The sequence shown here is derived from an EMBL/GenBank/DDBJ whole genome shotgun (WGS) entry which is preliminary data.</text>
</comment>
<organism evidence="7 8">
    <name type="scientific">Streptosporangium lutulentum</name>
    <dbReference type="NCBI Taxonomy" id="1461250"/>
    <lineage>
        <taxon>Bacteria</taxon>
        <taxon>Bacillati</taxon>
        <taxon>Actinomycetota</taxon>
        <taxon>Actinomycetes</taxon>
        <taxon>Streptosporangiales</taxon>
        <taxon>Streptosporangiaceae</taxon>
        <taxon>Streptosporangium</taxon>
    </lineage>
</organism>
<evidence type="ECO:0000256" key="4">
    <source>
        <dbReference type="ARBA" id="ARBA00022989"/>
    </source>
</evidence>
<keyword evidence="2" id="KW-1003">Cell membrane</keyword>
<gene>
    <name evidence="7" type="ORF">J2853_000578</name>
</gene>
<dbReference type="EMBL" id="JAUSQU010000001">
    <property type="protein sequence ID" value="MDP9841367.1"/>
    <property type="molecule type" value="Genomic_DNA"/>
</dbReference>
<feature type="transmembrane region" description="Helical" evidence="6">
    <location>
        <begin position="323"/>
        <end position="344"/>
    </location>
</feature>
<dbReference type="Proteomes" id="UP001225356">
    <property type="component" value="Unassembled WGS sequence"/>
</dbReference>
<accession>A0ABT9Q3Q4</accession>
<comment type="subcellular location">
    <subcellularLocation>
        <location evidence="1">Cell membrane</location>
        <topology evidence="1">Multi-pass membrane protein</topology>
    </subcellularLocation>
</comment>
<evidence type="ECO:0000313" key="8">
    <source>
        <dbReference type="Proteomes" id="UP001225356"/>
    </source>
</evidence>
<dbReference type="PANTHER" id="PTHR30250:SF11">
    <property type="entry name" value="O-ANTIGEN TRANSPORTER-RELATED"/>
    <property type="match status" value="1"/>
</dbReference>
<evidence type="ECO:0000256" key="6">
    <source>
        <dbReference type="SAM" id="Phobius"/>
    </source>
</evidence>
<evidence type="ECO:0000313" key="7">
    <source>
        <dbReference type="EMBL" id="MDP9841367.1"/>
    </source>
</evidence>